<dbReference type="PROSITE" id="PS51257">
    <property type="entry name" value="PROKAR_LIPOPROTEIN"/>
    <property type="match status" value="1"/>
</dbReference>
<sequence length="158" mass="15625">MRATVFTTFLVSTLVAGCAYAPSGTLIDALEPEGSPRAAATSPVKSQTGTAQPATPSSTTAEAAAPLTPPVAYGPTGVPAMSGPVAAQGIAATPSVRDPDGLLTEDAAAATRSRLQEIARSRGGARPAVASSVSQLKKLGESHGARAISEIEADGASQ</sequence>
<feature type="signal peptide" evidence="2">
    <location>
        <begin position="1"/>
        <end position="21"/>
    </location>
</feature>
<dbReference type="AlphaFoldDB" id="A0A857C2R0"/>
<reference evidence="3 4" key="1">
    <citation type="submission" date="2019-12" db="EMBL/GenBank/DDBJ databases">
        <title>The genome of Stappia indica PHM037.</title>
        <authorList>
            <person name="Kacar D."/>
            <person name="Galan B."/>
            <person name="Canedo L."/>
            <person name="Rodriguez P."/>
            <person name="de la Calle F."/>
            <person name="Garcia J.L."/>
        </authorList>
    </citation>
    <scope>NUCLEOTIDE SEQUENCE [LARGE SCALE GENOMIC DNA]</scope>
    <source>
        <strain evidence="3 4">PHM037</strain>
    </source>
</reference>
<evidence type="ECO:0008006" key="5">
    <source>
        <dbReference type="Google" id="ProtNLM"/>
    </source>
</evidence>
<organism evidence="3 4">
    <name type="scientific">Stappia indica</name>
    <dbReference type="NCBI Taxonomy" id="538381"/>
    <lineage>
        <taxon>Bacteria</taxon>
        <taxon>Pseudomonadati</taxon>
        <taxon>Pseudomonadota</taxon>
        <taxon>Alphaproteobacteria</taxon>
        <taxon>Hyphomicrobiales</taxon>
        <taxon>Stappiaceae</taxon>
        <taxon>Stappia</taxon>
    </lineage>
</organism>
<accession>A0A857C2R0</accession>
<gene>
    <name evidence="3" type="ORF">GH266_00705</name>
</gene>
<protein>
    <recommendedName>
        <fullName evidence="5">Beta-barrel assembly machine subunit BamF</fullName>
    </recommendedName>
</protein>
<evidence type="ECO:0000313" key="4">
    <source>
        <dbReference type="Proteomes" id="UP000435648"/>
    </source>
</evidence>
<dbReference type="KEGG" id="siw:GH266_00705"/>
<proteinExistence type="predicted"/>
<dbReference type="EMBL" id="CP046908">
    <property type="protein sequence ID" value="QGZ33149.1"/>
    <property type="molecule type" value="Genomic_DNA"/>
</dbReference>
<feature type="compositionally biased region" description="Low complexity" evidence="1">
    <location>
        <begin position="50"/>
        <end position="66"/>
    </location>
</feature>
<dbReference type="RefSeq" id="WP_158192174.1">
    <property type="nucleotide sequence ID" value="NZ_CP046908.1"/>
</dbReference>
<feature type="region of interest" description="Disordered" evidence="1">
    <location>
        <begin position="31"/>
        <end position="83"/>
    </location>
</feature>
<evidence type="ECO:0000313" key="3">
    <source>
        <dbReference type="EMBL" id="QGZ33149.1"/>
    </source>
</evidence>
<evidence type="ECO:0000256" key="1">
    <source>
        <dbReference type="SAM" id="MobiDB-lite"/>
    </source>
</evidence>
<evidence type="ECO:0000256" key="2">
    <source>
        <dbReference type="SAM" id="SignalP"/>
    </source>
</evidence>
<dbReference type="OrthoDB" id="9969455at2"/>
<keyword evidence="2" id="KW-0732">Signal</keyword>
<dbReference type="Proteomes" id="UP000435648">
    <property type="component" value="Chromosome"/>
</dbReference>
<feature type="chain" id="PRO_5032637571" description="Beta-barrel assembly machine subunit BamF" evidence="2">
    <location>
        <begin position="22"/>
        <end position="158"/>
    </location>
</feature>
<name>A0A857C2R0_9HYPH</name>